<dbReference type="Pfam" id="PF04082">
    <property type="entry name" value="Fungal_trans"/>
    <property type="match status" value="1"/>
</dbReference>
<keyword evidence="7" id="KW-0539">Nucleus</keyword>
<dbReference type="GO" id="GO:0000981">
    <property type="term" value="F:DNA-binding transcription factor activity, RNA polymerase II-specific"/>
    <property type="evidence" value="ECO:0007669"/>
    <property type="project" value="InterPro"/>
</dbReference>
<feature type="region of interest" description="Disordered" evidence="8">
    <location>
        <begin position="779"/>
        <end position="826"/>
    </location>
</feature>
<sequence>MSLHAAYSEPSDEERLNSPSERHASVDRASRRRSTRACDQCRRTKSKCERDKSASTKQACRGCVALGLSCTYAGPSHKRGPPKGYILAIERRLHQVEALLGTIIGSDDPRARGLLQDLSQDQLASQIIQRVDVGPFGPKGRVAHPFGSTKEDFLASIMTGIGEDISDSSKSNQVSPPRSDNLALVSPSSSWQDNLQRLLLPRAPGSNFPQNATDTGNAGISSPDPRTRRASFPLMSNHIAFPSKAHPISPMVSLSSLASFPSSSGVDRMGWDSLEGLEKIDSESGDSDDLDIKMPPQIEDVYVDQDTQMRIANRISGLQILSQCQRILTGRREQQLECPWPLAERRIDQIPDLSSMLPNLPAEPEQHSLIQSFFSYVHPMFPVINRACFTALYNQKLNSGVQGSSALSEIVRISFDALLLAVFSVASRHIESQSGEQDSSDYAVESLKLIASTAGQSHPLLCQALLLLGYRSVGMGFVEAAWMYIGMAIRMAESLGIHRAVYNLTAPASGLVTKDEQQMRQQIWACCLIADRYVSVLLGRPSAVRATDFDTPPVDTSQLRDEDTVFYALPHEFALRTEQVSETTVLLCLNGSRALSSIIASIMDELYAIAQPVESVLEIRAKHLEYRLSQWRQSLPPSLQFDQSRISVLPPPCVLELHIQYWWAVILLYRAFVHGPLSRGFYSGPEGMQSKALGLCRDAAGQISSILTVMQNQPMKFMSAFLPGYLFATGIIDVLTLSILRHDDISSARLRSTMASLRRIEMTWSMARVVQNLLDRTISPSTTTPVAAPSSPTRSKRPARDVFSDDEHAERSPKKMPTPSNSTHFVKDTGHAYDNLGRMLGLDTGLGFITSQPYPGFQYRSPSLESPTAVHSFQSVGYGAETFPTVTSSSPSFGIW</sequence>
<evidence type="ECO:0000256" key="3">
    <source>
        <dbReference type="ARBA" id="ARBA00022833"/>
    </source>
</evidence>
<evidence type="ECO:0000259" key="9">
    <source>
        <dbReference type="PROSITE" id="PS50048"/>
    </source>
</evidence>
<organism evidence="10 11">
    <name type="scientific">Laetiporus sulphureus 93-53</name>
    <dbReference type="NCBI Taxonomy" id="1314785"/>
    <lineage>
        <taxon>Eukaryota</taxon>
        <taxon>Fungi</taxon>
        <taxon>Dikarya</taxon>
        <taxon>Basidiomycota</taxon>
        <taxon>Agaricomycotina</taxon>
        <taxon>Agaricomycetes</taxon>
        <taxon>Polyporales</taxon>
        <taxon>Laetiporus</taxon>
    </lineage>
</organism>
<feature type="compositionally biased region" description="Low complexity" evidence="8">
    <location>
        <begin position="779"/>
        <end position="793"/>
    </location>
</feature>
<accession>A0A165E940</accession>
<dbReference type="PANTHER" id="PTHR31313:SF81">
    <property type="entry name" value="TY1 ENHANCER ACTIVATOR"/>
    <property type="match status" value="1"/>
</dbReference>
<dbReference type="InterPro" id="IPR051615">
    <property type="entry name" value="Transcr_Regulatory_Elem"/>
</dbReference>
<dbReference type="SUPFAM" id="SSF57701">
    <property type="entry name" value="Zn2/Cys6 DNA-binding domain"/>
    <property type="match status" value="1"/>
</dbReference>
<dbReference type="PROSITE" id="PS50048">
    <property type="entry name" value="ZN2_CY6_FUNGAL_2"/>
    <property type="match status" value="1"/>
</dbReference>
<evidence type="ECO:0000256" key="1">
    <source>
        <dbReference type="ARBA" id="ARBA00004123"/>
    </source>
</evidence>
<name>A0A165E940_9APHY</name>
<dbReference type="Proteomes" id="UP000076871">
    <property type="component" value="Unassembled WGS sequence"/>
</dbReference>
<evidence type="ECO:0000313" key="11">
    <source>
        <dbReference type="Proteomes" id="UP000076871"/>
    </source>
</evidence>
<dbReference type="CDD" id="cd00067">
    <property type="entry name" value="GAL4"/>
    <property type="match status" value="1"/>
</dbReference>
<evidence type="ECO:0000256" key="4">
    <source>
        <dbReference type="ARBA" id="ARBA00023015"/>
    </source>
</evidence>
<evidence type="ECO:0000256" key="7">
    <source>
        <dbReference type="ARBA" id="ARBA00023242"/>
    </source>
</evidence>
<dbReference type="Pfam" id="PF00172">
    <property type="entry name" value="Zn_clus"/>
    <property type="match status" value="1"/>
</dbReference>
<evidence type="ECO:0000256" key="8">
    <source>
        <dbReference type="SAM" id="MobiDB-lite"/>
    </source>
</evidence>
<evidence type="ECO:0000256" key="6">
    <source>
        <dbReference type="ARBA" id="ARBA00023163"/>
    </source>
</evidence>
<dbReference type="InParanoid" id="A0A165E940"/>
<keyword evidence="3" id="KW-0862">Zinc</keyword>
<keyword evidence="4" id="KW-0805">Transcription regulation</keyword>
<dbReference type="EMBL" id="KV427624">
    <property type="protein sequence ID" value="KZT06503.1"/>
    <property type="molecule type" value="Genomic_DNA"/>
</dbReference>
<dbReference type="PROSITE" id="PS00463">
    <property type="entry name" value="ZN2_CY6_FUNGAL_1"/>
    <property type="match status" value="1"/>
</dbReference>
<evidence type="ECO:0000313" key="10">
    <source>
        <dbReference type="EMBL" id="KZT06503.1"/>
    </source>
</evidence>
<dbReference type="GO" id="GO:0005634">
    <property type="term" value="C:nucleus"/>
    <property type="evidence" value="ECO:0007669"/>
    <property type="project" value="UniProtKB-SubCell"/>
</dbReference>
<feature type="domain" description="Zn(2)-C6 fungal-type" evidence="9">
    <location>
        <begin position="37"/>
        <end position="72"/>
    </location>
</feature>
<dbReference type="OrthoDB" id="2123952at2759"/>
<keyword evidence="5" id="KW-0238">DNA-binding</keyword>
<proteinExistence type="predicted"/>
<dbReference type="SMART" id="SM00906">
    <property type="entry name" value="Fungal_trans"/>
    <property type="match status" value="1"/>
</dbReference>
<dbReference type="STRING" id="1314785.A0A165E940"/>
<feature type="region of interest" description="Disordered" evidence="8">
    <location>
        <begin position="164"/>
        <end position="188"/>
    </location>
</feature>
<dbReference type="GeneID" id="63825953"/>
<keyword evidence="11" id="KW-1185">Reference proteome</keyword>
<dbReference type="GO" id="GO:0008270">
    <property type="term" value="F:zinc ion binding"/>
    <property type="evidence" value="ECO:0007669"/>
    <property type="project" value="InterPro"/>
</dbReference>
<protein>
    <recommendedName>
        <fullName evidence="9">Zn(2)-C6 fungal-type domain-containing protein</fullName>
    </recommendedName>
</protein>
<feature type="compositionally biased region" description="Polar residues" evidence="8">
    <location>
        <begin position="207"/>
        <end position="220"/>
    </location>
</feature>
<comment type="subcellular location">
    <subcellularLocation>
        <location evidence="1">Nucleus</location>
    </subcellularLocation>
</comment>
<feature type="region of interest" description="Disordered" evidence="8">
    <location>
        <begin position="1"/>
        <end position="42"/>
    </location>
</feature>
<dbReference type="Gene3D" id="4.10.240.10">
    <property type="entry name" value="Zn(2)-C6 fungal-type DNA-binding domain"/>
    <property type="match status" value="1"/>
</dbReference>
<keyword evidence="6" id="KW-0804">Transcription</keyword>
<gene>
    <name evidence="10" type="ORF">LAESUDRAFT_725954</name>
</gene>
<dbReference type="AlphaFoldDB" id="A0A165E940"/>
<keyword evidence="2" id="KW-0479">Metal-binding</keyword>
<feature type="compositionally biased region" description="Basic and acidic residues" evidence="8">
    <location>
        <begin position="13"/>
        <end position="29"/>
    </location>
</feature>
<dbReference type="PANTHER" id="PTHR31313">
    <property type="entry name" value="TY1 ENHANCER ACTIVATOR"/>
    <property type="match status" value="1"/>
</dbReference>
<reference evidence="10 11" key="1">
    <citation type="journal article" date="2016" name="Mol. Biol. Evol.">
        <title>Comparative Genomics of Early-Diverging Mushroom-Forming Fungi Provides Insights into the Origins of Lignocellulose Decay Capabilities.</title>
        <authorList>
            <person name="Nagy L.G."/>
            <person name="Riley R."/>
            <person name="Tritt A."/>
            <person name="Adam C."/>
            <person name="Daum C."/>
            <person name="Floudas D."/>
            <person name="Sun H."/>
            <person name="Yadav J.S."/>
            <person name="Pangilinan J."/>
            <person name="Larsson K.H."/>
            <person name="Matsuura K."/>
            <person name="Barry K."/>
            <person name="Labutti K."/>
            <person name="Kuo R."/>
            <person name="Ohm R.A."/>
            <person name="Bhattacharya S.S."/>
            <person name="Shirouzu T."/>
            <person name="Yoshinaga Y."/>
            <person name="Martin F.M."/>
            <person name="Grigoriev I.V."/>
            <person name="Hibbett D.S."/>
        </authorList>
    </citation>
    <scope>NUCLEOTIDE SEQUENCE [LARGE SCALE GENOMIC DNA]</scope>
    <source>
        <strain evidence="10 11">93-53</strain>
    </source>
</reference>
<dbReference type="GO" id="GO:0003677">
    <property type="term" value="F:DNA binding"/>
    <property type="evidence" value="ECO:0007669"/>
    <property type="project" value="UniProtKB-KW"/>
</dbReference>
<dbReference type="GO" id="GO:0006351">
    <property type="term" value="P:DNA-templated transcription"/>
    <property type="evidence" value="ECO:0007669"/>
    <property type="project" value="InterPro"/>
</dbReference>
<dbReference type="RefSeq" id="XP_040764243.1">
    <property type="nucleotide sequence ID" value="XM_040908924.1"/>
</dbReference>
<dbReference type="CDD" id="cd12148">
    <property type="entry name" value="fungal_TF_MHR"/>
    <property type="match status" value="1"/>
</dbReference>
<evidence type="ECO:0000256" key="2">
    <source>
        <dbReference type="ARBA" id="ARBA00022723"/>
    </source>
</evidence>
<dbReference type="InterPro" id="IPR036864">
    <property type="entry name" value="Zn2-C6_fun-type_DNA-bd_sf"/>
</dbReference>
<dbReference type="SMART" id="SM00066">
    <property type="entry name" value="GAL4"/>
    <property type="match status" value="1"/>
</dbReference>
<dbReference type="InterPro" id="IPR001138">
    <property type="entry name" value="Zn2Cys6_DnaBD"/>
</dbReference>
<feature type="region of interest" description="Disordered" evidence="8">
    <location>
        <begin position="201"/>
        <end position="228"/>
    </location>
</feature>
<feature type="compositionally biased region" description="Basic and acidic residues" evidence="8">
    <location>
        <begin position="798"/>
        <end position="813"/>
    </location>
</feature>
<dbReference type="InterPro" id="IPR007219">
    <property type="entry name" value="XnlR_reg_dom"/>
</dbReference>
<evidence type="ECO:0000256" key="5">
    <source>
        <dbReference type="ARBA" id="ARBA00023125"/>
    </source>
</evidence>
<feature type="compositionally biased region" description="Polar residues" evidence="8">
    <location>
        <begin position="168"/>
        <end position="178"/>
    </location>
</feature>